<dbReference type="Pfam" id="PF00311">
    <property type="entry name" value="PEPcase"/>
    <property type="match status" value="1"/>
</dbReference>
<sequence>MAWWSWRTGNTRSHPELGRETVQRQWYCVLRRGRVGRRQAFKAVCQRNPLLEKPAPVIPGRVFRLRKGKAGEASLPRPLQSIDRGVWGGRASPAFPYPATLLPFSLTTRPGRGGRVMDPGAVGENALEKVEADFAFLIECFAEVLEESGEGAIARAVRHPPSSPDPEGDPERLIQAQGIAFQLLRLAEENATAQARRQARRDGQGHQESGSWEQHLRSLLADKKTPEAVAHFLASVQVESVLTAHPTEAKRQTVLEHHRALYLLLVERENTMFTVEEQADIRARLKTSLDVLWRTGEIFLEKPDLASERRHVLYFFRHVFPDVLPFVRARLQQAWRAEGLDPAILEAAGGGPRVSFGSWVGGDRDGHPLVTAALTADTLAELRAAALDLHRHRLRAAAVRLSVADRLAPPPPALAAHVADTAHRLGAEGAAALARNPGETVRQFLNLMMARLPDIPSPAPYEGPHALDVDLARLEEALIILDAGRLAREVVAPLRDGVRTFGFHLARLDIRQNSRVHDEALADLMTRAHLEGAAFLAADAAERLPLLERELASARPFLHEAGRDALGPAAHGVLSCLQVVARAVRTHGPDGLGALIISMTRSVGDIFTLYLLAREAGLWHEDEGEAVCPLPVVPLFETIEDLENAPQILDALLRHPLVLRSLKVQAHRAGLAQPVQQVMIGYSDSNKDGGLWASRWGLHRAQEALQRVGEAHGVRVRFFHGRGGSISRGAGPTHRFLRALPAAALAGDLRLTEQGEVIAQKYANRVTAVHHLELLMAGTAAASLAAAAAPPLAPVMDHVAARSRAAYQALVQEPNFLAFFQGATPLDAIERARIGSRPVRRSGQRTLADLRAIPWVFAWSQARFFLSGWYGVGTALDTLCHDDPEAHTRLVAAVFDWAPLHHVISSVATSVAMADPGLMRRYAALVPDAAIRGPLLERIEAEYQRTQAALKAIYQGPLAQTRPRVQRALSLRQPGLAALHHRQIDLLARWREGEDRDKESLEAQLLLTINAIAAGLGATG</sequence>
<evidence type="ECO:0000256" key="3">
    <source>
        <dbReference type="PROSITE-ProRule" id="PRU10111"/>
    </source>
</evidence>
<dbReference type="PROSITE" id="PS00781">
    <property type="entry name" value="PEPCASE_1"/>
    <property type="match status" value="1"/>
</dbReference>
<dbReference type="PANTHER" id="PTHR30523:SF32">
    <property type="entry name" value="PHOSPHOENOLPYRUVATE CARBOXYLASE"/>
    <property type="match status" value="1"/>
</dbReference>
<dbReference type="Proteomes" id="UP000033220">
    <property type="component" value="Chromosome DSM 122"/>
</dbReference>
<dbReference type="InterPro" id="IPR033129">
    <property type="entry name" value="PEPCASE_His_AS"/>
</dbReference>
<evidence type="ECO:0000256" key="5">
    <source>
        <dbReference type="SAM" id="MobiDB-lite"/>
    </source>
</evidence>
<protein>
    <recommendedName>
        <fullName evidence="2">Phosphoenolpyruvate carboxylase</fullName>
    </recommendedName>
</protein>
<dbReference type="GO" id="GO:0015977">
    <property type="term" value="P:carbon fixation"/>
    <property type="evidence" value="ECO:0007669"/>
    <property type="project" value="InterPro"/>
</dbReference>
<keyword evidence="7" id="KW-1185">Reference proteome</keyword>
<dbReference type="AlphaFoldDB" id="H6SL68"/>
<dbReference type="eggNOG" id="COG2352">
    <property type="taxonomic scope" value="Bacteria"/>
</dbReference>
<name>H6SL68_PARPM</name>
<feature type="active site" evidence="4">
    <location>
        <position position="687"/>
    </location>
</feature>
<comment type="function">
    <text evidence="1">Forms oxaloacetate, a four-carbon dicarboxylic acid source for the tricarboxylic acid cycle.</text>
</comment>
<evidence type="ECO:0000256" key="4">
    <source>
        <dbReference type="PROSITE-ProRule" id="PRU10112"/>
    </source>
</evidence>
<dbReference type="PATRIC" id="fig|1150469.3.peg.2375"/>
<dbReference type="InterPro" id="IPR021135">
    <property type="entry name" value="PEP_COase"/>
</dbReference>
<reference evidence="6 7" key="1">
    <citation type="submission" date="2012-02" db="EMBL/GenBank/DDBJ databases">
        <title>Shotgun genome sequence of Phaeospirillum photometricum DSM 122.</title>
        <authorList>
            <person name="Duquesne K."/>
            <person name="Sturgis J."/>
        </authorList>
    </citation>
    <scope>NUCLEOTIDE SEQUENCE [LARGE SCALE GENOMIC DNA]</scope>
    <source>
        <strain evidence="7">DSM122</strain>
    </source>
</reference>
<evidence type="ECO:0000256" key="2">
    <source>
        <dbReference type="ARBA" id="ARBA00022419"/>
    </source>
</evidence>
<dbReference type="InterPro" id="IPR018129">
    <property type="entry name" value="PEP_COase_Lys_AS"/>
</dbReference>
<gene>
    <name evidence="6" type="primary">ppc</name>
    <name evidence="6" type="ORF">RSPPHO_02107</name>
</gene>
<keyword evidence="6" id="KW-0670">Pyruvate</keyword>
<evidence type="ECO:0000256" key="1">
    <source>
        <dbReference type="ARBA" id="ARBA00003670"/>
    </source>
</evidence>
<proteinExistence type="predicted"/>
<evidence type="ECO:0000313" key="6">
    <source>
        <dbReference type="EMBL" id="CCG08733.1"/>
    </source>
</evidence>
<keyword evidence="6" id="KW-0456">Lyase</keyword>
<dbReference type="KEGG" id="rpm:RSPPHO_02107"/>
<dbReference type="PRINTS" id="PR00150">
    <property type="entry name" value="PEPCARBXLASE"/>
</dbReference>
<dbReference type="PANTHER" id="PTHR30523">
    <property type="entry name" value="PHOSPHOENOLPYRUVATE CARBOXYLASE"/>
    <property type="match status" value="1"/>
</dbReference>
<dbReference type="SUPFAM" id="SSF51621">
    <property type="entry name" value="Phosphoenolpyruvate/pyruvate domain"/>
    <property type="match status" value="1"/>
</dbReference>
<dbReference type="GO" id="GO:0006099">
    <property type="term" value="P:tricarboxylic acid cycle"/>
    <property type="evidence" value="ECO:0007669"/>
    <property type="project" value="InterPro"/>
</dbReference>
<feature type="active site" evidence="3">
    <location>
        <position position="245"/>
    </location>
</feature>
<dbReference type="InterPro" id="IPR015813">
    <property type="entry name" value="Pyrv/PenolPyrv_kinase-like_dom"/>
</dbReference>
<accession>H6SL68</accession>
<dbReference type="HOGENOM" id="CLU_006557_2_0_5"/>
<dbReference type="GO" id="GO:0008964">
    <property type="term" value="F:phosphoenolpyruvate carboxylase activity"/>
    <property type="evidence" value="ECO:0007669"/>
    <property type="project" value="InterPro"/>
</dbReference>
<evidence type="ECO:0000313" key="7">
    <source>
        <dbReference type="Proteomes" id="UP000033220"/>
    </source>
</evidence>
<organism evidence="6 7">
    <name type="scientific">Pararhodospirillum photometricum DSM 122</name>
    <dbReference type="NCBI Taxonomy" id="1150469"/>
    <lineage>
        <taxon>Bacteria</taxon>
        <taxon>Pseudomonadati</taxon>
        <taxon>Pseudomonadota</taxon>
        <taxon>Alphaproteobacteria</taxon>
        <taxon>Rhodospirillales</taxon>
        <taxon>Rhodospirillaceae</taxon>
        <taxon>Pararhodospirillum</taxon>
    </lineage>
</organism>
<dbReference type="PROSITE" id="PS00393">
    <property type="entry name" value="PEPCASE_2"/>
    <property type="match status" value="1"/>
</dbReference>
<feature type="region of interest" description="Disordered" evidence="5">
    <location>
        <begin position="192"/>
        <end position="213"/>
    </location>
</feature>
<dbReference type="STRING" id="1150469.RSPPHO_02107"/>
<dbReference type="GO" id="GO:0005829">
    <property type="term" value="C:cytosol"/>
    <property type="evidence" value="ECO:0007669"/>
    <property type="project" value="TreeGrafter"/>
</dbReference>
<dbReference type="EMBL" id="HE663493">
    <property type="protein sequence ID" value="CCG08733.1"/>
    <property type="molecule type" value="Genomic_DNA"/>
</dbReference>